<evidence type="ECO:0000313" key="3">
    <source>
        <dbReference type="Proteomes" id="UP000326179"/>
    </source>
</evidence>
<dbReference type="RefSeq" id="WP_153286911.1">
    <property type="nucleotide sequence ID" value="NZ_CP045643.1"/>
</dbReference>
<dbReference type="KEGG" id="sfy:GFH48_04035"/>
<accession>A0A5Q0L6D3</accession>
<evidence type="ECO:0008006" key="4">
    <source>
        <dbReference type="Google" id="ProtNLM"/>
    </source>
</evidence>
<gene>
    <name evidence="2" type="ORF">GFH48_04035</name>
</gene>
<keyword evidence="3" id="KW-1185">Reference proteome</keyword>
<proteinExistence type="predicted"/>
<organism evidence="2 3">
    <name type="scientific">Streptomyces fagopyri</name>
    <dbReference type="NCBI Taxonomy" id="2662397"/>
    <lineage>
        <taxon>Bacteria</taxon>
        <taxon>Bacillati</taxon>
        <taxon>Actinomycetota</taxon>
        <taxon>Actinomycetes</taxon>
        <taxon>Kitasatosporales</taxon>
        <taxon>Streptomycetaceae</taxon>
        <taxon>Streptomyces</taxon>
    </lineage>
</organism>
<feature type="region of interest" description="Disordered" evidence="1">
    <location>
        <begin position="156"/>
        <end position="185"/>
    </location>
</feature>
<name>A0A5Q0L6D3_9ACTN</name>
<evidence type="ECO:0000256" key="1">
    <source>
        <dbReference type="SAM" id="MobiDB-lite"/>
    </source>
</evidence>
<evidence type="ECO:0000313" key="2">
    <source>
        <dbReference type="EMBL" id="QFZ72543.1"/>
    </source>
</evidence>
<dbReference type="Proteomes" id="UP000326179">
    <property type="component" value="Chromosome"/>
</dbReference>
<dbReference type="AlphaFoldDB" id="A0A5Q0L6D3"/>
<feature type="compositionally biased region" description="Basic and acidic residues" evidence="1">
    <location>
        <begin position="157"/>
        <end position="168"/>
    </location>
</feature>
<protein>
    <recommendedName>
        <fullName evidence="4">MarR family transcriptional regulator</fullName>
    </recommendedName>
</protein>
<feature type="region of interest" description="Disordered" evidence="1">
    <location>
        <begin position="229"/>
        <end position="288"/>
    </location>
</feature>
<reference evidence="2 3" key="1">
    <citation type="submission" date="2019-10" db="EMBL/GenBank/DDBJ databases">
        <title>A novel species.</title>
        <authorList>
            <person name="Gao J."/>
        </authorList>
    </citation>
    <scope>NUCLEOTIDE SEQUENCE [LARGE SCALE GENOMIC DNA]</scope>
    <source>
        <strain evidence="2 3">QMT-28</strain>
    </source>
</reference>
<sequence length="288" mass="30385">MTELNTRQPTAPRNVSSLLASLGEQKRNCTVLVTGTPGGAIHLRAGLVVAVETPGAPTVEGLLLRSGRVTEEAWAAVCAADPHHDRTAAELAGRGLIGAGEFEVVCTAAVFDGAFALSLTTPESWEVSEAMPVVRSGRTVHPERLIRESSNRLAVLSDERGSAGERARSRVRRTPAAEAVEATPGRSARLQAVLDAADGRRTSRDIAFTLGRGLYPVLLDLKRLEDEGTIERETRAPAPGRPSTAPRSLPPRETLPDMAAPGGGELPRRVPGTNSLQPSESPGPPTAR</sequence>
<dbReference type="EMBL" id="CP045643">
    <property type="protein sequence ID" value="QFZ72543.1"/>
    <property type="molecule type" value="Genomic_DNA"/>
</dbReference>